<organism evidence="4 5">
    <name type="scientific">Colletotrichum salicis</name>
    <dbReference type="NCBI Taxonomy" id="1209931"/>
    <lineage>
        <taxon>Eukaryota</taxon>
        <taxon>Fungi</taxon>
        <taxon>Dikarya</taxon>
        <taxon>Ascomycota</taxon>
        <taxon>Pezizomycotina</taxon>
        <taxon>Sordariomycetes</taxon>
        <taxon>Hypocreomycetidae</taxon>
        <taxon>Glomerellales</taxon>
        <taxon>Glomerellaceae</taxon>
        <taxon>Colletotrichum</taxon>
        <taxon>Colletotrichum acutatum species complex</taxon>
    </lineage>
</organism>
<dbReference type="STRING" id="1209931.A0A135UIE2"/>
<dbReference type="AlphaFoldDB" id="A0A135UIE2"/>
<comment type="caution">
    <text evidence="4">The sequence shown here is derived from an EMBL/GenBank/DDBJ whole genome shotgun (WGS) entry which is preliminary data.</text>
</comment>
<dbReference type="EMBL" id="JFFI01001419">
    <property type="protein sequence ID" value="KXH60159.1"/>
    <property type="molecule type" value="Genomic_DNA"/>
</dbReference>
<reference evidence="4 5" key="1">
    <citation type="submission" date="2014-02" db="EMBL/GenBank/DDBJ databases">
        <title>The genome sequence of Colletotrichum salicis CBS 607.94.</title>
        <authorList>
            <person name="Baroncelli R."/>
            <person name="Thon M.R."/>
        </authorList>
    </citation>
    <scope>NUCLEOTIDE SEQUENCE [LARGE SCALE GENOMIC DNA]</scope>
    <source>
        <strain evidence="4 5">CBS 607.94</strain>
    </source>
</reference>
<evidence type="ECO:0000313" key="4">
    <source>
        <dbReference type="EMBL" id="KXH60159.1"/>
    </source>
</evidence>
<keyword evidence="5" id="KW-1185">Reference proteome</keyword>
<proteinExistence type="inferred from homology"/>
<evidence type="ECO:0000256" key="1">
    <source>
        <dbReference type="ARBA" id="ARBA00006484"/>
    </source>
</evidence>
<dbReference type="SUPFAM" id="SSF51735">
    <property type="entry name" value="NAD(P)-binding Rossmann-fold domains"/>
    <property type="match status" value="1"/>
</dbReference>
<dbReference type="InterPro" id="IPR036291">
    <property type="entry name" value="NAD(P)-bd_dom_sf"/>
</dbReference>
<sequence>MVHIPRVKDLSSLTKTSFRCSSIRQDTYCQDLVTQNTRRPSASSQTSQTPSTRRPSSSSQASQTQNIQDTVTEEAQETYFNMPYIPNLPQIPNRYAAAHANPQGEGDARPTALQIIEDEGLIGKLDDKVALVTGGTNGIGLEIVRHLAKTGMRVFFTSRNLAKGEKVKAQLQSEDAGLRLEVVEMELSSLKSVKKGAEHVLDSTVRLDVLVNNAGIAATPRGYTEEGYEQQFGVNYLAHFYLFHLLKPLLLDTAANNNVNVRVVTTSSTSHTASTVLPENNYDTASPNGKGYEPGVSYAHSNTAKIWFCNEVERRYGSDGIHAISIHPGGFGSGLMESSDEETRKMLEKLIQMPHIRKVWKSVQQGAATSVLACVGKQYDGVGGFYMEDCGVSKPIPDDTNWAGYGFKSWAFDEEGEKKLWADSLKMVGLEDEL</sequence>
<dbReference type="PANTHER" id="PTHR24320:SF272">
    <property type="entry name" value="NAD(P)-BINDING ROSSMANN-FOLD SUPERFAMILY PROTEIN"/>
    <property type="match status" value="1"/>
</dbReference>
<protein>
    <submittedName>
        <fullName evidence="4">Short-chain dehydrogenase</fullName>
    </submittedName>
</protein>
<comment type="similarity">
    <text evidence="1">Belongs to the short-chain dehydrogenases/reductases (SDR) family.</text>
</comment>
<evidence type="ECO:0000313" key="5">
    <source>
        <dbReference type="Proteomes" id="UP000070121"/>
    </source>
</evidence>
<feature type="region of interest" description="Disordered" evidence="3">
    <location>
        <begin position="34"/>
        <end position="70"/>
    </location>
</feature>
<dbReference type="PRINTS" id="PR00081">
    <property type="entry name" value="GDHRDH"/>
</dbReference>
<keyword evidence="2" id="KW-0560">Oxidoreductase</keyword>
<dbReference type="InterPro" id="IPR002347">
    <property type="entry name" value="SDR_fam"/>
</dbReference>
<dbReference type="OrthoDB" id="191139at2759"/>
<feature type="compositionally biased region" description="Low complexity" evidence="3">
    <location>
        <begin position="37"/>
        <end position="65"/>
    </location>
</feature>
<dbReference type="Pfam" id="PF00106">
    <property type="entry name" value="adh_short"/>
    <property type="match status" value="1"/>
</dbReference>
<dbReference type="PANTHER" id="PTHR24320">
    <property type="entry name" value="RETINOL DEHYDROGENASE"/>
    <property type="match status" value="1"/>
</dbReference>
<evidence type="ECO:0000256" key="2">
    <source>
        <dbReference type="ARBA" id="ARBA00023002"/>
    </source>
</evidence>
<dbReference type="Proteomes" id="UP000070121">
    <property type="component" value="Unassembled WGS sequence"/>
</dbReference>
<dbReference type="Gene3D" id="3.40.50.720">
    <property type="entry name" value="NAD(P)-binding Rossmann-like Domain"/>
    <property type="match status" value="1"/>
</dbReference>
<accession>A0A135UIE2</accession>
<dbReference type="GO" id="GO:0016491">
    <property type="term" value="F:oxidoreductase activity"/>
    <property type="evidence" value="ECO:0007669"/>
    <property type="project" value="UniProtKB-KW"/>
</dbReference>
<evidence type="ECO:0000256" key="3">
    <source>
        <dbReference type="SAM" id="MobiDB-lite"/>
    </source>
</evidence>
<name>A0A135UIE2_9PEZI</name>
<gene>
    <name evidence="4" type="ORF">CSAL01_01614</name>
</gene>